<dbReference type="EC" id="1.2.1.27" evidence="2"/>
<feature type="region of interest" description="Disordered" evidence="5">
    <location>
        <begin position="1"/>
        <end position="59"/>
    </location>
</feature>
<comment type="caution">
    <text evidence="7">The sequence shown here is derived from an EMBL/GenBank/DDBJ whole genome shotgun (WGS) entry which is preliminary data.</text>
</comment>
<dbReference type="InterPro" id="IPR016160">
    <property type="entry name" value="Ald_DH_CS_CYS"/>
</dbReference>
<dbReference type="GO" id="GO:0006574">
    <property type="term" value="P:L-valine catabolic process"/>
    <property type="evidence" value="ECO:0007669"/>
    <property type="project" value="TreeGrafter"/>
</dbReference>
<dbReference type="InterPro" id="IPR015590">
    <property type="entry name" value="Aldehyde_DH_dom"/>
</dbReference>
<dbReference type="Proteomes" id="UP000068243">
    <property type="component" value="Unassembled WGS sequence"/>
</dbReference>
<evidence type="ECO:0000256" key="4">
    <source>
        <dbReference type="ARBA" id="ARBA00023027"/>
    </source>
</evidence>
<comment type="similarity">
    <text evidence="1">Belongs to the aldehyde dehydrogenase family.</text>
</comment>
<dbReference type="Gene3D" id="3.40.309.10">
    <property type="entry name" value="Aldehyde Dehydrogenase, Chain A, domain 2"/>
    <property type="match status" value="1"/>
</dbReference>
<proteinExistence type="inferred from homology"/>
<keyword evidence="4" id="KW-0520">NAD</keyword>
<dbReference type="InterPro" id="IPR016161">
    <property type="entry name" value="Ald_DH/histidinol_DH"/>
</dbReference>
<dbReference type="GO" id="GO:0005739">
    <property type="term" value="C:mitochondrion"/>
    <property type="evidence" value="ECO:0007669"/>
    <property type="project" value="TreeGrafter"/>
</dbReference>
<reference evidence="8" key="1">
    <citation type="journal article" date="2016" name="Genome Announc.">
        <title>Draft genome sequence of Aspergillus niger strain An76.</title>
        <authorList>
            <person name="Gong W."/>
            <person name="Cheng Z."/>
            <person name="Zhang H."/>
            <person name="Liu L."/>
            <person name="Gao P."/>
            <person name="Wang L."/>
        </authorList>
    </citation>
    <scope>NUCLEOTIDE SEQUENCE [LARGE SCALE GENOMIC DNA]</scope>
    <source>
        <strain evidence="8">An76</strain>
    </source>
</reference>
<dbReference type="PaxDb" id="5061-CADANGAP00010203"/>
<feature type="compositionally biased region" description="Polar residues" evidence="5">
    <location>
        <begin position="22"/>
        <end position="31"/>
    </location>
</feature>
<sequence>MPRASSASSGRSRFTPFPAASPASSDGTTVSGRVRRRISDTRRDGLSSRSSRAETVPVEEIDASDREELLLRSQSGPTITHLFINNESVMSRSQNWTTVLDPVSQRLLCRVPGSTLQEVQRAVGAAEDAQPGWAALGFQVRREHLLRLVDVLRQMSPEIVTCLSREVGKTLADADAEVFRGLDCIHAACSIGPEMAGMFLGGDATLLQTFYEPVGVCVSITPFSFPFMIPLWSLPYALITGNTVILKPSEKTPTTSSLLAQAFVKTGFPPGVFNVLHGGPSTVQMLVTQPTVQAVSFVGSESAARQVHDLARAAGKRIQAECGGKNHGVVLEDANMSSTLFAIAGSAFGAAGQRCMALSVAVFVGATRDWVPRLVELAQSMVVGCGGDQESKIGPLIDKTAKEKVSEMIQRAVEERATVLLDGRDIEVPGYPDGNFMGPTILGDVQTYMECYQAEIFGPVLICMEVDTLEEAIDLINQNKYGNGCSIFTTSGRHANTFQRCVNVGQIGVNIPLIAPYGTAVRTSNKDSFLGGKYPGIADGRNSNLSRPAFPWKDILAILHNNKDGVIAMGSVSAEECSLYAADEECWLGDRIRARLYIWLLDLSTNFPTWKTGRVDIRTTRDDCSRRAMIALRQHD</sequence>
<keyword evidence="3" id="KW-0560">Oxidoreductase</keyword>
<dbReference type="FunFam" id="3.40.309.10:FF:000002">
    <property type="entry name" value="Methylmalonate-semialdehyde dehydrogenase (Acylating)"/>
    <property type="match status" value="1"/>
</dbReference>
<evidence type="ECO:0000313" key="7">
    <source>
        <dbReference type="EMBL" id="GAQ45586.1"/>
    </source>
</evidence>
<feature type="compositionally biased region" description="Low complexity" evidence="5">
    <location>
        <begin position="1"/>
        <end position="13"/>
    </location>
</feature>
<dbReference type="SMR" id="A0A100IQM5"/>
<evidence type="ECO:0000256" key="1">
    <source>
        <dbReference type="ARBA" id="ARBA00009986"/>
    </source>
</evidence>
<gene>
    <name evidence="7" type="ORF">ABL_08247</name>
</gene>
<dbReference type="SUPFAM" id="SSF53720">
    <property type="entry name" value="ALDH-like"/>
    <property type="match status" value="1"/>
</dbReference>
<evidence type="ECO:0000256" key="3">
    <source>
        <dbReference type="ARBA" id="ARBA00023002"/>
    </source>
</evidence>
<dbReference type="VEuPathDB" id="FungiDB:M747DRAFT_330377"/>
<dbReference type="PANTHER" id="PTHR43866:SF3">
    <property type="entry name" value="METHYLMALONATE-SEMIALDEHYDE DEHYDROGENASE [ACYLATING], MITOCHONDRIAL"/>
    <property type="match status" value="1"/>
</dbReference>
<dbReference type="EMBL" id="BCMY01000017">
    <property type="protein sequence ID" value="GAQ45586.1"/>
    <property type="molecule type" value="Genomic_DNA"/>
</dbReference>
<evidence type="ECO:0000256" key="2">
    <source>
        <dbReference type="ARBA" id="ARBA00013048"/>
    </source>
</evidence>
<feature type="compositionally biased region" description="Basic and acidic residues" evidence="5">
    <location>
        <begin position="37"/>
        <end position="46"/>
    </location>
</feature>
<dbReference type="VEuPathDB" id="FungiDB:An12g09680"/>
<dbReference type="InterPro" id="IPR010061">
    <property type="entry name" value="MeMal-semiAld_DH"/>
</dbReference>
<dbReference type="GO" id="GO:0006210">
    <property type="term" value="P:thymine catabolic process"/>
    <property type="evidence" value="ECO:0007669"/>
    <property type="project" value="TreeGrafter"/>
</dbReference>
<dbReference type="InterPro" id="IPR016163">
    <property type="entry name" value="Ald_DH_C"/>
</dbReference>
<dbReference type="Gene3D" id="3.40.605.10">
    <property type="entry name" value="Aldehyde Dehydrogenase, Chain A, domain 1"/>
    <property type="match status" value="1"/>
</dbReference>
<evidence type="ECO:0000259" key="6">
    <source>
        <dbReference type="Pfam" id="PF00171"/>
    </source>
</evidence>
<dbReference type="VEuPathDB" id="FungiDB:ATCC64974_34160"/>
<evidence type="ECO:0000313" key="8">
    <source>
        <dbReference type="Proteomes" id="UP000068243"/>
    </source>
</evidence>
<dbReference type="OMA" id="GKHANTF"/>
<name>A0A100IQM5_ASPNG</name>
<evidence type="ECO:0000256" key="5">
    <source>
        <dbReference type="SAM" id="MobiDB-lite"/>
    </source>
</evidence>
<dbReference type="VEuPathDB" id="FungiDB:ASPNIDRAFT2_201822"/>
<dbReference type="AlphaFoldDB" id="A0A100IQM5"/>
<feature type="domain" description="Aldehyde dehydrogenase" evidence="6">
    <location>
        <begin position="93"/>
        <end position="531"/>
    </location>
</feature>
<dbReference type="OrthoDB" id="310895at2759"/>
<dbReference type="PROSITE" id="PS00070">
    <property type="entry name" value="ALDEHYDE_DEHYDR_CYS"/>
    <property type="match status" value="1"/>
</dbReference>
<accession>A0A100IQM5</accession>
<dbReference type="PANTHER" id="PTHR43866">
    <property type="entry name" value="MALONATE-SEMIALDEHYDE DEHYDROGENASE"/>
    <property type="match status" value="1"/>
</dbReference>
<dbReference type="GO" id="GO:0004491">
    <property type="term" value="F:methylmalonate-semialdehyde dehydrogenase (acylating, NAD) activity"/>
    <property type="evidence" value="ECO:0007669"/>
    <property type="project" value="UniProtKB-EC"/>
</dbReference>
<dbReference type="Pfam" id="PF00171">
    <property type="entry name" value="Aldedh"/>
    <property type="match status" value="1"/>
</dbReference>
<protein>
    <recommendedName>
        <fullName evidence="2">methylmalonate-semialdehyde dehydrogenase (CoA acylating)</fullName>
        <ecNumber evidence="2">1.2.1.27</ecNumber>
    </recommendedName>
</protein>
<dbReference type="InterPro" id="IPR016162">
    <property type="entry name" value="Ald_DH_N"/>
</dbReference>
<organism evidence="7 8">
    <name type="scientific">Aspergillus niger</name>
    <dbReference type="NCBI Taxonomy" id="5061"/>
    <lineage>
        <taxon>Eukaryota</taxon>
        <taxon>Fungi</taxon>
        <taxon>Dikarya</taxon>
        <taxon>Ascomycota</taxon>
        <taxon>Pezizomycotina</taxon>
        <taxon>Eurotiomycetes</taxon>
        <taxon>Eurotiomycetidae</taxon>
        <taxon>Eurotiales</taxon>
        <taxon>Aspergillaceae</taxon>
        <taxon>Aspergillus</taxon>
        <taxon>Aspergillus subgen. Circumdati</taxon>
    </lineage>
</organism>
<dbReference type="NCBIfam" id="TIGR01722">
    <property type="entry name" value="MMSDH"/>
    <property type="match status" value="1"/>
</dbReference>